<dbReference type="Proteomes" id="UP000321570">
    <property type="component" value="Unassembled WGS sequence"/>
</dbReference>
<accession>A0A564YRX7</accession>
<organism evidence="1 2">
    <name type="scientific">Hymenolepis diminuta</name>
    <name type="common">Rat tapeworm</name>
    <dbReference type="NCBI Taxonomy" id="6216"/>
    <lineage>
        <taxon>Eukaryota</taxon>
        <taxon>Metazoa</taxon>
        <taxon>Spiralia</taxon>
        <taxon>Lophotrochozoa</taxon>
        <taxon>Platyhelminthes</taxon>
        <taxon>Cestoda</taxon>
        <taxon>Eucestoda</taxon>
        <taxon>Cyclophyllidea</taxon>
        <taxon>Hymenolepididae</taxon>
        <taxon>Hymenolepis</taxon>
    </lineage>
</organism>
<dbReference type="AlphaFoldDB" id="A0A564YRX7"/>
<protein>
    <submittedName>
        <fullName evidence="1">Uncharacterized protein</fullName>
    </submittedName>
</protein>
<proteinExistence type="predicted"/>
<keyword evidence="2" id="KW-1185">Reference proteome</keyword>
<dbReference type="EMBL" id="CABIJS010000333">
    <property type="protein sequence ID" value="VUZ49453.1"/>
    <property type="molecule type" value="Genomic_DNA"/>
</dbReference>
<evidence type="ECO:0000313" key="1">
    <source>
        <dbReference type="EMBL" id="VUZ49453.1"/>
    </source>
</evidence>
<evidence type="ECO:0000313" key="2">
    <source>
        <dbReference type="Proteomes" id="UP000321570"/>
    </source>
</evidence>
<gene>
    <name evidence="1" type="ORF">WMSIL1_LOCUS8495</name>
</gene>
<name>A0A564YRX7_HYMDI</name>
<reference evidence="1 2" key="1">
    <citation type="submission" date="2019-07" db="EMBL/GenBank/DDBJ databases">
        <authorList>
            <person name="Jastrzebski P J."/>
            <person name="Paukszto L."/>
            <person name="Jastrzebski P J."/>
        </authorList>
    </citation>
    <scope>NUCLEOTIDE SEQUENCE [LARGE SCALE GENOMIC DNA]</scope>
    <source>
        <strain evidence="1 2">WMS-il1</strain>
    </source>
</reference>
<sequence length="118" mass="13298">MTISELDSSNLRLTMVSLNFCVSERILDPNDRPWDLLNTLRAESCRALQLTRFCLRFVVNAASSTNSSSPSSSFSYSVATTITPSTIVPLFVGNLKENLSQCMYERLLSRKLGDQLRW</sequence>
<feature type="non-terminal residue" evidence="1">
    <location>
        <position position="118"/>
    </location>
</feature>